<evidence type="ECO:0000313" key="1">
    <source>
        <dbReference type="EMBL" id="KKL24323.1"/>
    </source>
</evidence>
<gene>
    <name evidence="1" type="ORF">LCGC14_2416440</name>
</gene>
<dbReference type="AlphaFoldDB" id="A0A0F9EKC6"/>
<reference evidence="1" key="1">
    <citation type="journal article" date="2015" name="Nature">
        <title>Complex archaea that bridge the gap between prokaryotes and eukaryotes.</title>
        <authorList>
            <person name="Spang A."/>
            <person name="Saw J.H."/>
            <person name="Jorgensen S.L."/>
            <person name="Zaremba-Niedzwiedzka K."/>
            <person name="Martijn J."/>
            <person name="Lind A.E."/>
            <person name="van Eijk R."/>
            <person name="Schleper C."/>
            <person name="Guy L."/>
            <person name="Ettema T.J."/>
        </authorList>
    </citation>
    <scope>NUCLEOTIDE SEQUENCE</scope>
</reference>
<dbReference type="EMBL" id="LAZR01036640">
    <property type="protein sequence ID" value="KKL24323.1"/>
    <property type="molecule type" value="Genomic_DNA"/>
</dbReference>
<name>A0A0F9EKC6_9ZZZZ</name>
<protein>
    <recommendedName>
        <fullName evidence="2">Elp3/MiaA/NifB-like radical SAM core domain-containing protein</fullName>
    </recommendedName>
</protein>
<comment type="caution">
    <text evidence="1">The sequence shown here is derived from an EMBL/GenBank/DDBJ whole genome shotgun (WGS) entry which is preliminary data.</text>
</comment>
<dbReference type="InterPro" id="IPR058240">
    <property type="entry name" value="rSAM_sf"/>
</dbReference>
<organism evidence="1">
    <name type="scientific">marine sediment metagenome</name>
    <dbReference type="NCBI Taxonomy" id="412755"/>
    <lineage>
        <taxon>unclassified sequences</taxon>
        <taxon>metagenomes</taxon>
        <taxon>ecological metagenomes</taxon>
    </lineage>
</organism>
<feature type="non-terminal residue" evidence="1">
    <location>
        <position position="1"/>
    </location>
</feature>
<sequence>KKIEMWHKGDEVIWDKSQFFYVDKVYASCIFTKNKERVDKLVTSRPDVIAGGTGYDYTVQLPSEIDILKPKINCGFTSRGCIRKCKFCLVPKAEGKIHAVGDIYDLWDGESDELVLYDNNILALSSHFEKICSQLVREGLKVDFNQGLDIRLLTPNICELLNRLRLTGGIRFAFDYPSLEPIIREKIAMLRQFYKRKYIFFYVLVGYDSTFEEDMHRLKVLKELGCRAYVMRHENTPKEKRYIRMAEWVNQFWTFAKYDYETFCVKYEACL</sequence>
<accession>A0A0F9EKC6</accession>
<proteinExistence type="predicted"/>
<dbReference type="SUPFAM" id="SSF102114">
    <property type="entry name" value="Radical SAM enzymes"/>
    <property type="match status" value="1"/>
</dbReference>
<evidence type="ECO:0008006" key="2">
    <source>
        <dbReference type="Google" id="ProtNLM"/>
    </source>
</evidence>